<dbReference type="AlphaFoldDB" id="V6M638"/>
<evidence type="ECO:0000313" key="4">
    <source>
        <dbReference type="Proteomes" id="UP000018208"/>
    </source>
</evidence>
<name>V6M638_9EUKA</name>
<reference evidence="3" key="2">
    <citation type="submission" date="2020-12" db="EMBL/GenBank/DDBJ databases">
        <title>New Spironucleus salmonicida genome in near-complete chromosomes.</title>
        <authorList>
            <person name="Xu F."/>
            <person name="Kurt Z."/>
            <person name="Jimenez-Gonzalez A."/>
            <person name="Astvaldsson A."/>
            <person name="Andersson J.O."/>
            <person name="Svard S.G."/>
        </authorList>
    </citation>
    <scope>NUCLEOTIDE SEQUENCE</scope>
    <source>
        <strain evidence="3">ATCC 50377</strain>
    </source>
</reference>
<gene>
    <name evidence="2" type="ORF">SS50377_10935</name>
    <name evidence="3" type="ORF">SS50377_27846</name>
</gene>
<evidence type="ECO:0000256" key="1">
    <source>
        <dbReference type="SAM" id="Phobius"/>
    </source>
</evidence>
<reference evidence="2 3" key="1">
    <citation type="journal article" date="2014" name="PLoS Genet.">
        <title>The Genome of Spironucleus salmonicida Highlights a Fish Pathogen Adapted to Fluctuating Environments.</title>
        <authorList>
            <person name="Xu F."/>
            <person name="Jerlstrom-Hultqvist J."/>
            <person name="Einarsson E."/>
            <person name="Astvaldsson A."/>
            <person name="Svard S.G."/>
            <person name="Andersson J.O."/>
        </authorList>
    </citation>
    <scope>NUCLEOTIDE SEQUENCE</scope>
    <source>
        <strain evidence="3">ATCC 50377</strain>
    </source>
</reference>
<dbReference type="Proteomes" id="UP000018208">
    <property type="component" value="Unassembled WGS sequence"/>
</dbReference>
<keyword evidence="4" id="KW-1185">Reference proteome</keyword>
<keyword evidence="1" id="KW-0472">Membrane</keyword>
<evidence type="ECO:0000313" key="3">
    <source>
        <dbReference type="EMBL" id="KAH0569874.1"/>
    </source>
</evidence>
<dbReference type="EMBL" id="KI545975">
    <property type="protein sequence ID" value="EST48839.1"/>
    <property type="molecule type" value="Genomic_DNA"/>
</dbReference>
<organism evidence="2">
    <name type="scientific">Spironucleus salmonicida</name>
    <dbReference type="NCBI Taxonomy" id="348837"/>
    <lineage>
        <taxon>Eukaryota</taxon>
        <taxon>Metamonada</taxon>
        <taxon>Diplomonadida</taxon>
        <taxon>Hexamitidae</taxon>
        <taxon>Hexamitinae</taxon>
        <taxon>Spironucleus</taxon>
    </lineage>
</organism>
<proteinExistence type="predicted"/>
<feature type="transmembrane region" description="Helical" evidence="1">
    <location>
        <begin position="265"/>
        <end position="283"/>
    </location>
</feature>
<dbReference type="VEuPathDB" id="GiardiaDB:SS50377_27846"/>
<sequence length="374" mass="43767">MFYEIFFYCRTKGPKISFTKSVQDLSIREIFLIAQLQLKTQFQYKIVPENTEISLIFTRNGRNVHQFLADQTANLSTFYPLKTHYRFDEIFYFQISERFFDPNSKYFEKTVQSPLVVGSIPTPRSEVERILSKIYPVPFFISQQILAAPYNAFLDKTNSQIVVGTSYTEAIQGIGENTSKAGNFYFEIILRLPNIFSRIYNNIQKLFYKLKIYGYQNGQNLSCQLVFALRFPVFPFVITMIVNSVIQCVLLYFSSFLRGSNFAEIVANFLKVLAFNFIFKLVFHSNSVILPPKIIFQLWKIIDPLGQNNRVFHYLFDEVFRADTETRNRGGFNRNQQAPELREIGVENGIQFEIAKLEVLEEIFKSLSPWYRVN</sequence>
<feature type="transmembrane region" description="Helical" evidence="1">
    <location>
        <begin position="233"/>
        <end position="253"/>
    </location>
</feature>
<dbReference type="EMBL" id="AUWU02000008">
    <property type="protein sequence ID" value="KAH0569874.1"/>
    <property type="molecule type" value="Genomic_DNA"/>
</dbReference>
<keyword evidence="1" id="KW-1133">Transmembrane helix</keyword>
<accession>V6M638</accession>
<keyword evidence="1 2" id="KW-0812">Transmembrane</keyword>
<protein>
    <submittedName>
        <fullName evidence="2">Transmembrane domain-containing protein</fullName>
    </submittedName>
</protein>
<evidence type="ECO:0000313" key="2">
    <source>
        <dbReference type="EMBL" id="EST48839.1"/>
    </source>
</evidence>